<gene>
    <name evidence="1" type="ORF">METZ01_LOCUS93398</name>
</gene>
<reference evidence="1" key="1">
    <citation type="submission" date="2018-05" db="EMBL/GenBank/DDBJ databases">
        <authorList>
            <person name="Lanie J.A."/>
            <person name="Ng W.-L."/>
            <person name="Kazmierczak K.M."/>
            <person name="Andrzejewski T.M."/>
            <person name="Davidsen T.M."/>
            <person name="Wayne K.J."/>
            <person name="Tettelin H."/>
            <person name="Glass J.I."/>
            <person name="Rusch D."/>
            <person name="Podicherti R."/>
            <person name="Tsui H.-C.T."/>
            <person name="Winkler M.E."/>
        </authorList>
    </citation>
    <scope>NUCLEOTIDE SEQUENCE</scope>
</reference>
<dbReference type="EMBL" id="UINC01009023">
    <property type="protein sequence ID" value="SVA40544.1"/>
    <property type="molecule type" value="Genomic_DNA"/>
</dbReference>
<accession>A0A381VK19</accession>
<name>A0A381VK19_9ZZZZ</name>
<organism evidence="1">
    <name type="scientific">marine metagenome</name>
    <dbReference type="NCBI Taxonomy" id="408172"/>
    <lineage>
        <taxon>unclassified sequences</taxon>
        <taxon>metagenomes</taxon>
        <taxon>ecological metagenomes</taxon>
    </lineage>
</organism>
<sequence length="154" mass="18331">MPRGLGNILAFLEGYKLFSEGMSQRKIQEYLAPSYSSRSYPSMRTVGNWITQYKAIAPHDQEESGTVEWNRLEEMGFGWEVSRGLETYYRRHQKLPTKRTLKWWYRLSQLGDWEDGELADWATRYEEHEVRALFGLEPEKLSELDRKMLSQRSR</sequence>
<dbReference type="AlphaFoldDB" id="A0A381VK19"/>
<evidence type="ECO:0000313" key="1">
    <source>
        <dbReference type="EMBL" id="SVA40544.1"/>
    </source>
</evidence>
<proteinExistence type="predicted"/>
<protein>
    <submittedName>
        <fullName evidence="1">Uncharacterized protein</fullName>
    </submittedName>
</protein>